<dbReference type="OrthoDB" id="9813053at2"/>
<name>A0A0X1KTQ1_9THEM</name>
<organism evidence="1 2">
    <name type="scientific">Pseudothermotoga hypogea DSM 11164 = NBRC 106472</name>
    <dbReference type="NCBI Taxonomy" id="1123384"/>
    <lineage>
        <taxon>Bacteria</taxon>
        <taxon>Thermotogati</taxon>
        <taxon>Thermotogota</taxon>
        <taxon>Thermotogae</taxon>
        <taxon>Thermotogales</taxon>
        <taxon>Thermotogaceae</taxon>
        <taxon>Pseudothermotoga</taxon>
    </lineage>
</organism>
<dbReference type="RefSeq" id="WP_031505290.1">
    <property type="nucleotide sequence ID" value="NC_022795.1"/>
</dbReference>
<keyword evidence="2" id="KW-1185">Reference proteome</keyword>
<protein>
    <submittedName>
        <fullName evidence="1">Uncharacterized protein</fullName>
    </submittedName>
</protein>
<evidence type="ECO:0000313" key="2">
    <source>
        <dbReference type="Proteomes" id="UP000077469"/>
    </source>
</evidence>
<sequence length="112" mass="13317">MERVQEMPSEAKKKLTIVCQWFLGKGCTDVEKIALLTYLSDREHLRRYGRTINRELCRRSGHEILYSLNLRNFKLENRIFDEDELSDTEREVLNLVWDLFGALDVAQLNDRK</sequence>
<proteinExistence type="predicted"/>
<dbReference type="KEGG" id="phy:AJ81_03655"/>
<reference evidence="1 2" key="1">
    <citation type="submission" date="2014-01" db="EMBL/GenBank/DDBJ databases">
        <title>Genome sequencing of Thermotog hypogea.</title>
        <authorList>
            <person name="Zhang X."/>
            <person name="Alvare G."/>
            <person name="Fristensky B."/>
            <person name="Chen L."/>
            <person name="Suen T."/>
            <person name="Chen Q."/>
            <person name="Ma K."/>
        </authorList>
    </citation>
    <scope>NUCLEOTIDE SEQUENCE [LARGE SCALE GENOMIC DNA]</scope>
    <source>
        <strain evidence="1 2">DSM 11164</strain>
    </source>
</reference>
<dbReference type="PaxDb" id="1123384-AJ81_03655"/>
<evidence type="ECO:0000313" key="1">
    <source>
        <dbReference type="EMBL" id="AJC74680.1"/>
    </source>
</evidence>
<dbReference type="AlphaFoldDB" id="A0A0X1KTQ1"/>
<dbReference type="EMBL" id="CP007141">
    <property type="protein sequence ID" value="AJC74680.1"/>
    <property type="molecule type" value="Genomic_DNA"/>
</dbReference>
<gene>
    <name evidence="1" type="ORF">AJ81_03655</name>
</gene>
<dbReference type="STRING" id="1123384.AJ81_03655"/>
<dbReference type="PATRIC" id="fig|1123384.7.peg.712"/>
<dbReference type="Proteomes" id="UP000077469">
    <property type="component" value="Chromosome"/>
</dbReference>
<accession>A0A0X1KTQ1</accession>